<proteinExistence type="predicted"/>
<accession>A0A2P2PFF9</accession>
<sequence length="49" mass="5611">MISSLGLPKNGMLNFILQKQPFSGTSSLQKMHGRDLVIVKIKRKIEQWL</sequence>
<evidence type="ECO:0000313" key="1">
    <source>
        <dbReference type="EMBL" id="MBX53437.1"/>
    </source>
</evidence>
<protein>
    <submittedName>
        <fullName evidence="1">Uncharacterized protein</fullName>
    </submittedName>
</protein>
<organism evidence="1">
    <name type="scientific">Rhizophora mucronata</name>
    <name type="common">Asiatic mangrove</name>
    <dbReference type="NCBI Taxonomy" id="61149"/>
    <lineage>
        <taxon>Eukaryota</taxon>
        <taxon>Viridiplantae</taxon>
        <taxon>Streptophyta</taxon>
        <taxon>Embryophyta</taxon>
        <taxon>Tracheophyta</taxon>
        <taxon>Spermatophyta</taxon>
        <taxon>Magnoliopsida</taxon>
        <taxon>eudicotyledons</taxon>
        <taxon>Gunneridae</taxon>
        <taxon>Pentapetalae</taxon>
        <taxon>rosids</taxon>
        <taxon>fabids</taxon>
        <taxon>Malpighiales</taxon>
        <taxon>Rhizophoraceae</taxon>
        <taxon>Rhizophora</taxon>
    </lineage>
</organism>
<name>A0A2P2PFF9_RHIMU</name>
<reference evidence="1" key="1">
    <citation type="submission" date="2018-02" db="EMBL/GenBank/DDBJ databases">
        <title>Rhizophora mucronata_Transcriptome.</title>
        <authorList>
            <person name="Meera S.P."/>
            <person name="Sreeshan A."/>
            <person name="Augustine A."/>
        </authorList>
    </citation>
    <scope>NUCLEOTIDE SEQUENCE</scope>
    <source>
        <tissue evidence="1">Leaf</tissue>
    </source>
</reference>
<dbReference type="AlphaFoldDB" id="A0A2P2PFF9"/>
<dbReference type="EMBL" id="GGEC01072953">
    <property type="protein sequence ID" value="MBX53437.1"/>
    <property type="molecule type" value="Transcribed_RNA"/>
</dbReference>